<evidence type="ECO:0000313" key="3">
    <source>
        <dbReference type="Proteomes" id="UP000007879"/>
    </source>
</evidence>
<dbReference type="AlphaFoldDB" id="A0AAN0JIL0"/>
<dbReference type="EnsemblMetazoa" id="XM_020000954.1">
    <property type="protein sequence ID" value="XP_019856513.1"/>
    <property type="gene ID" value="LOC109585028"/>
</dbReference>
<keyword evidence="3" id="KW-1185">Reference proteome</keyword>
<sequence length="247" mass="26860">MMMIVTVMMIPAVLHQRLVEHVKSLLLLKKLTSQPIHAVSVAGPTTTPNTDHVNKVHSTGVRKAVTYAGLVYYEEKGIEDMVTFTAAKNLEALIQYIERKHSLAEIGPDISFSFKFPYDHIELNFAAPQKKPFTGWTLAPHTDPCRLYQEAIDKFGDKEHSRPSCCLISVYGSPDAVPFLNYFIPLEGVAHPVSLNIHKARRNFTVPVSPTTNPTTSSSSSSSNTITEATASSTGSTGGASASATVD</sequence>
<dbReference type="Proteomes" id="UP000007879">
    <property type="component" value="Unassembled WGS sequence"/>
</dbReference>
<organism evidence="2 3">
    <name type="scientific">Amphimedon queenslandica</name>
    <name type="common">Sponge</name>
    <dbReference type="NCBI Taxonomy" id="400682"/>
    <lineage>
        <taxon>Eukaryota</taxon>
        <taxon>Metazoa</taxon>
        <taxon>Porifera</taxon>
        <taxon>Demospongiae</taxon>
        <taxon>Heteroscleromorpha</taxon>
        <taxon>Haplosclerida</taxon>
        <taxon>Niphatidae</taxon>
        <taxon>Amphimedon</taxon>
    </lineage>
</organism>
<reference evidence="2" key="2">
    <citation type="submission" date="2024-06" db="UniProtKB">
        <authorList>
            <consortium name="EnsemblMetazoa"/>
        </authorList>
    </citation>
    <scope>IDENTIFICATION</scope>
</reference>
<dbReference type="KEGG" id="aqu:109585028"/>
<dbReference type="GeneID" id="109585028"/>
<dbReference type="RefSeq" id="XP_019856513.1">
    <property type="nucleotide sequence ID" value="XM_020000954.1"/>
</dbReference>
<accession>A0AAN0JIL0</accession>
<reference evidence="3" key="1">
    <citation type="journal article" date="2010" name="Nature">
        <title>The Amphimedon queenslandica genome and the evolution of animal complexity.</title>
        <authorList>
            <person name="Srivastava M."/>
            <person name="Simakov O."/>
            <person name="Chapman J."/>
            <person name="Fahey B."/>
            <person name="Gauthier M.E."/>
            <person name="Mitros T."/>
            <person name="Richards G.S."/>
            <person name="Conaco C."/>
            <person name="Dacre M."/>
            <person name="Hellsten U."/>
            <person name="Larroux C."/>
            <person name="Putnam N.H."/>
            <person name="Stanke M."/>
            <person name="Adamska M."/>
            <person name="Darling A."/>
            <person name="Degnan S.M."/>
            <person name="Oakley T.H."/>
            <person name="Plachetzki D.C."/>
            <person name="Zhai Y."/>
            <person name="Adamski M."/>
            <person name="Calcino A."/>
            <person name="Cummins S.F."/>
            <person name="Goodstein D.M."/>
            <person name="Harris C."/>
            <person name="Jackson D.J."/>
            <person name="Leys S.P."/>
            <person name="Shu S."/>
            <person name="Woodcroft B.J."/>
            <person name="Vervoort M."/>
            <person name="Kosik K.S."/>
            <person name="Manning G."/>
            <person name="Degnan B.M."/>
            <person name="Rokhsar D.S."/>
        </authorList>
    </citation>
    <scope>NUCLEOTIDE SEQUENCE [LARGE SCALE GENOMIC DNA]</scope>
</reference>
<protein>
    <submittedName>
        <fullName evidence="2">Uncharacterized protein</fullName>
    </submittedName>
</protein>
<feature type="region of interest" description="Disordered" evidence="1">
    <location>
        <begin position="205"/>
        <end position="247"/>
    </location>
</feature>
<proteinExistence type="predicted"/>
<evidence type="ECO:0000313" key="2">
    <source>
        <dbReference type="EnsemblMetazoa" id="XP_019856513.1"/>
    </source>
</evidence>
<evidence type="ECO:0000256" key="1">
    <source>
        <dbReference type="SAM" id="MobiDB-lite"/>
    </source>
</evidence>
<name>A0AAN0JIL0_AMPQE</name>